<reference evidence="1" key="1">
    <citation type="journal article" date="2021" name="Proc. Natl. Acad. Sci. U.S.A.">
        <title>A Catalog of Tens of Thousands of Viruses from Human Metagenomes Reveals Hidden Associations with Chronic Diseases.</title>
        <authorList>
            <person name="Tisza M.J."/>
            <person name="Buck C.B."/>
        </authorList>
    </citation>
    <scope>NUCLEOTIDE SEQUENCE</scope>
    <source>
        <strain evidence="1">CtvQY7</strain>
    </source>
</reference>
<protein>
    <submittedName>
        <fullName evidence="1">Tail sheath tube</fullName>
    </submittedName>
</protein>
<evidence type="ECO:0000313" key="1">
    <source>
        <dbReference type="EMBL" id="DAF93305.1"/>
    </source>
</evidence>
<name>A0A8S5UFN7_9CAUD</name>
<dbReference type="InterPro" id="IPR052042">
    <property type="entry name" value="Tail_sheath_structural"/>
</dbReference>
<sequence>MANITHGAQSSKAPTSVSSPNVAATGIAFAVGATPVHTVDGKVNEVIMLNNWEEAVTALGYSDDWKNYGLSEVIYTMFKLYKVSPVFVVNVLDPAKHKKTGTTTATPVDNQIKLPISTIDTSVKITGKKVDEDFAVFYDDENCIVEFLKDNATETTVTYDEVDPSAVTKNDIIGGFSTSTHKHTGLDLIDSVYPKYTYAPDLILCPNWSHDPEVAAVMAAKGENINEVFAADAILDVDTAEAGYYTEVPAWKKSKNFSRTNELVCFPHVALGEKIFNYSSQLAGLMAQVDNTDEYGGGTPCESASNKTLQADSAVLADGTEVIMDLQGANYLNDNGVITALNFAGSFTSWGNYTAAFPTSTDPVDYFYCISRMFKWVGKTVVQSYWSKLDRKLTRRLIDAILEGVNTWLRGLTADEKILGGRVELREEENTLTALMAGRAKFHISLTPPSPLQKLDFVLEYDVSYLQTSLLAA</sequence>
<organism evidence="1">
    <name type="scientific">Caudovirales sp. ctvQY7</name>
    <dbReference type="NCBI Taxonomy" id="2825774"/>
    <lineage>
        <taxon>Viruses</taxon>
        <taxon>Duplodnaviria</taxon>
        <taxon>Heunggongvirae</taxon>
        <taxon>Uroviricota</taxon>
        <taxon>Caudoviricetes</taxon>
    </lineage>
</organism>
<dbReference type="EMBL" id="BK016082">
    <property type="protein sequence ID" value="DAF93305.1"/>
    <property type="molecule type" value="Genomic_DNA"/>
</dbReference>
<dbReference type="PANTHER" id="PTHR35861:SF2">
    <property type="entry name" value="FELS-2 PROPHAGE PROTEIN"/>
    <property type="match status" value="1"/>
</dbReference>
<proteinExistence type="predicted"/>
<accession>A0A8S5UFN7</accession>
<dbReference type="PANTHER" id="PTHR35861">
    <property type="match status" value="1"/>
</dbReference>